<evidence type="ECO:0000313" key="3">
    <source>
        <dbReference type="Proteomes" id="UP000029393"/>
    </source>
</evidence>
<dbReference type="AlphaFoldDB" id="A0A091BQQ9"/>
<protein>
    <recommendedName>
        <fullName evidence="1">DUF4365 domain-containing protein</fullName>
    </recommendedName>
</protein>
<evidence type="ECO:0000313" key="2">
    <source>
        <dbReference type="EMBL" id="KFN46665.1"/>
    </source>
</evidence>
<organism evidence="2 3">
    <name type="scientific">Arenimonas metalli CF5-1</name>
    <dbReference type="NCBI Taxonomy" id="1384056"/>
    <lineage>
        <taxon>Bacteria</taxon>
        <taxon>Pseudomonadati</taxon>
        <taxon>Pseudomonadota</taxon>
        <taxon>Gammaproteobacteria</taxon>
        <taxon>Lysobacterales</taxon>
        <taxon>Lysobacteraceae</taxon>
        <taxon>Arenimonas</taxon>
    </lineage>
</organism>
<dbReference type="Proteomes" id="UP000029393">
    <property type="component" value="Unassembled WGS sequence"/>
</dbReference>
<proteinExistence type="predicted"/>
<accession>A0A091BQQ9</accession>
<comment type="caution">
    <text evidence="2">The sequence shown here is derived from an EMBL/GenBank/DDBJ whole genome shotgun (WGS) entry which is preliminary data.</text>
</comment>
<reference evidence="2 3" key="1">
    <citation type="submission" date="2013-09" db="EMBL/GenBank/DDBJ databases">
        <title>Genome sequencing of Arenimonas metalli.</title>
        <authorList>
            <person name="Chen F."/>
            <person name="Wang G."/>
        </authorList>
    </citation>
    <scope>NUCLEOTIDE SEQUENCE [LARGE SCALE GENOMIC DNA]</scope>
    <source>
        <strain evidence="2 3">CF5-1</strain>
    </source>
</reference>
<dbReference type="EMBL" id="AVCK01000014">
    <property type="protein sequence ID" value="KFN46665.1"/>
    <property type="molecule type" value="Genomic_DNA"/>
</dbReference>
<dbReference type="InterPro" id="IPR025375">
    <property type="entry name" value="DUF4365"/>
</dbReference>
<evidence type="ECO:0000259" key="1">
    <source>
        <dbReference type="Pfam" id="PF14280"/>
    </source>
</evidence>
<feature type="domain" description="DUF4365" evidence="1">
    <location>
        <begin position="2"/>
        <end position="108"/>
    </location>
</feature>
<gene>
    <name evidence="2" type="ORF">N787_09700</name>
</gene>
<sequence>MFREQTTHDYGIDAHVEIVEKDRPTGKLIAFQIKSGASFFAEETDTSFVFRTDDKHVAYWVGHSMPVVLALYNPASDTVHWKQVTRESIQRTKSAWKIEVPKNNVLADVVHALGELASITQPEPYIRRLNRLRIDRKWMDLIQQGVEVRVTFDDWINKGLSRFQVTIYTEEEKEAWPVLYTPGVDVGDMLEHFFPWADFAVDEEEYREGVWSIWEANSYQGRDSETGTIFYGESFEDWYEPPNGIVPVAENGETETYVLLLSLNNFGRSFLAVDDYLSDPNAAETIGFTMD</sequence>
<name>A0A091BQQ9_9GAMM</name>
<dbReference type="eggNOG" id="COG5474">
    <property type="taxonomic scope" value="Bacteria"/>
</dbReference>
<dbReference type="Pfam" id="PF14280">
    <property type="entry name" value="DUF4365"/>
    <property type="match status" value="1"/>
</dbReference>
<keyword evidence="3" id="KW-1185">Reference proteome</keyword>